<evidence type="ECO:0000313" key="2">
    <source>
        <dbReference type="Proteomes" id="UP001358586"/>
    </source>
</evidence>
<dbReference type="EMBL" id="JARKNE010000007">
    <property type="protein sequence ID" value="KAK5818117.1"/>
    <property type="molecule type" value="Genomic_DNA"/>
</dbReference>
<organism evidence="1 2">
    <name type="scientific">Gossypium arboreum</name>
    <name type="common">Tree cotton</name>
    <name type="synonym">Gossypium nanking</name>
    <dbReference type="NCBI Taxonomy" id="29729"/>
    <lineage>
        <taxon>Eukaryota</taxon>
        <taxon>Viridiplantae</taxon>
        <taxon>Streptophyta</taxon>
        <taxon>Embryophyta</taxon>
        <taxon>Tracheophyta</taxon>
        <taxon>Spermatophyta</taxon>
        <taxon>Magnoliopsida</taxon>
        <taxon>eudicotyledons</taxon>
        <taxon>Gunneridae</taxon>
        <taxon>Pentapetalae</taxon>
        <taxon>rosids</taxon>
        <taxon>malvids</taxon>
        <taxon>Malvales</taxon>
        <taxon>Malvaceae</taxon>
        <taxon>Malvoideae</taxon>
        <taxon>Gossypium</taxon>
    </lineage>
</organism>
<sequence>MKKPDVVDIDGCLVLLHSWALYRMSFLASSSGTTGIEHYDSLVASSIPQICQCRWGRYTTSTRKENMEVIGGCVPKIYCGLG</sequence>
<gene>
    <name evidence="1" type="ORF">PVK06_023048</name>
</gene>
<comment type="caution">
    <text evidence="1">The sequence shown here is derived from an EMBL/GenBank/DDBJ whole genome shotgun (WGS) entry which is preliminary data.</text>
</comment>
<keyword evidence="2" id="KW-1185">Reference proteome</keyword>
<protein>
    <submittedName>
        <fullName evidence="1">Uncharacterized protein</fullName>
    </submittedName>
</protein>
<evidence type="ECO:0000313" key="1">
    <source>
        <dbReference type="EMBL" id="KAK5818117.1"/>
    </source>
</evidence>
<proteinExistence type="predicted"/>
<dbReference type="Proteomes" id="UP001358586">
    <property type="component" value="Chromosome 7"/>
</dbReference>
<name>A0ABR0PA75_GOSAR</name>
<reference evidence="1 2" key="1">
    <citation type="submission" date="2023-03" db="EMBL/GenBank/DDBJ databases">
        <title>WGS of Gossypium arboreum.</title>
        <authorList>
            <person name="Yu D."/>
        </authorList>
    </citation>
    <scope>NUCLEOTIDE SEQUENCE [LARGE SCALE GENOMIC DNA]</scope>
    <source>
        <tissue evidence="1">Leaf</tissue>
    </source>
</reference>
<accession>A0ABR0PA75</accession>